<keyword evidence="9" id="KW-0472">Membrane</keyword>
<proteinExistence type="predicted"/>
<dbReference type="SUPFAM" id="SSF47384">
    <property type="entry name" value="Homodimeric domain of signal transducing histidine kinase"/>
    <property type="match status" value="1"/>
</dbReference>
<evidence type="ECO:0000256" key="4">
    <source>
        <dbReference type="ARBA" id="ARBA00022679"/>
    </source>
</evidence>
<feature type="domain" description="Histidine kinase" evidence="10">
    <location>
        <begin position="361"/>
        <end position="591"/>
    </location>
</feature>
<organism evidence="12 13">
    <name type="scientific">Segatella copri</name>
    <dbReference type="NCBI Taxonomy" id="165179"/>
    <lineage>
        <taxon>Bacteria</taxon>
        <taxon>Pseudomonadati</taxon>
        <taxon>Bacteroidota</taxon>
        <taxon>Bacteroidia</taxon>
        <taxon>Bacteroidales</taxon>
        <taxon>Prevotellaceae</taxon>
        <taxon>Segatella</taxon>
    </lineage>
</organism>
<evidence type="ECO:0000259" key="10">
    <source>
        <dbReference type="PROSITE" id="PS50109"/>
    </source>
</evidence>
<evidence type="ECO:0000256" key="2">
    <source>
        <dbReference type="ARBA" id="ARBA00012438"/>
    </source>
</evidence>
<dbReference type="SUPFAM" id="SSF55874">
    <property type="entry name" value="ATPase domain of HSP90 chaperone/DNA topoisomerase II/histidine kinase"/>
    <property type="match status" value="1"/>
</dbReference>
<evidence type="ECO:0000256" key="1">
    <source>
        <dbReference type="ARBA" id="ARBA00000085"/>
    </source>
</evidence>
<dbReference type="SUPFAM" id="SSF52172">
    <property type="entry name" value="CheY-like"/>
    <property type="match status" value="1"/>
</dbReference>
<dbReference type="SMART" id="SM00448">
    <property type="entry name" value="REC"/>
    <property type="match status" value="1"/>
</dbReference>
<feature type="coiled-coil region" evidence="7">
    <location>
        <begin position="334"/>
        <end position="361"/>
    </location>
</feature>
<keyword evidence="9" id="KW-1133">Transmembrane helix</keyword>
<dbReference type="InterPro" id="IPR005467">
    <property type="entry name" value="His_kinase_dom"/>
</dbReference>
<feature type="region of interest" description="Disordered" evidence="8">
    <location>
        <begin position="744"/>
        <end position="766"/>
    </location>
</feature>
<dbReference type="GO" id="GO:0009927">
    <property type="term" value="F:histidine phosphotransfer kinase activity"/>
    <property type="evidence" value="ECO:0007669"/>
    <property type="project" value="TreeGrafter"/>
</dbReference>
<gene>
    <name evidence="12" type="ORF">F7D20_01460</name>
</gene>
<feature type="transmembrane region" description="Helical" evidence="9">
    <location>
        <begin position="305"/>
        <end position="328"/>
    </location>
</feature>
<evidence type="ECO:0000313" key="12">
    <source>
        <dbReference type="EMBL" id="MQP10656.1"/>
    </source>
</evidence>
<dbReference type="GO" id="GO:0000155">
    <property type="term" value="F:phosphorelay sensor kinase activity"/>
    <property type="evidence" value="ECO:0007669"/>
    <property type="project" value="InterPro"/>
</dbReference>
<dbReference type="InterPro" id="IPR004358">
    <property type="entry name" value="Sig_transdc_His_kin-like_C"/>
</dbReference>
<feature type="modified residue" description="4-aspartylphosphate" evidence="6">
    <location>
        <position position="683"/>
    </location>
</feature>
<dbReference type="InterPro" id="IPR003594">
    <property type="entry name" value="HATPase_dom"/>
</dbReference>
<dbReference type="SMART" id="SM00387">
    <property type="entry name" value="HATPase_c"/>
    <property type="match status" value="1"/>
</dbReference>
<dbReference type="PROSITE" id="PS50109">
    <property type="entry name" value="HIS_KIN"/>
    <property type="match status" value="1"/>
</dbReference>
<dbReference type="PANTHER" id="PTHR43047:SF72">
    <property type="entry name" value="OSMOSENSING HISTIDINE PROTEIN KINASE SLN1"/>
    <property type="match status" value="1"/>
</dbReference>
<dbReference type="InterPro" id="IPR036097">
    <property type="entry name" value="HisK_dim/P_sf"/>
</dbReference>
<dbReference type="Pfam" id="PF00072">
    <property type="entry name" value="Response_reg"/>
    <property type="match status" value="1"/>
</dbReference>
<dbReference type="OrthoDB" id="9796457at2"/>
<name>A0A6A7W8E9_9BACT</name>
<evidence type="ECO:0000313" key="13">
    <source>
        <dbReference type="Proteomes" id="UP000384372"/>
    </source>
</evidence>
<dbReference type="CDD" id="cd00082">
    <property type="entry name" value="HisKA"/>
    <property type="match status" value="1"/>
</dbReference>
<dbReference type="Gene3D" id="3.40.50.2300">
    <property type="match status" value="1"/>
</dbReference>
<dbReference type="PANTHER" id="PTHR43047">
    <property type="entry name" value="TWO-COMPONENT HISTIDINE PROTEIN KINASE"/>
    <property type="match status" value="1"/>
</dbReference>
<dbReference type="PROSITE" id="PS50110">
    <property type="entry name" value="RESPONSE_REGULATORY"/>
    <property type="match status" value="1"/>
</dbReference>
<keyword evidence="4" id="KW-0808">Transferase</keyword>
<feature type="compositionally biased region" description="Acidic residues" evidence="8">
    <location>
        <begin position="753"/>
        <end position="764"/>
    </location>
</feature>
<reference evidence="12 13" key="1">
    <citation type="submission" date="2019-09" db="EMBL/GenBank/DDBJ databases">
        <title>Distinct polysaccharide growth profiles of human intestinal Prevotella copri isolates.</title>
        <authorList>
            <person name="Fehlner-Peach H."/>
            <person name="Magnabosco C."/>
            <person name="Raghavan V."/>
            <person name="Scher J.U."/>
            <person name="Tett A."/>
            <person name="Cox L.M."/>
            <person name="Gottsegen C."/>
            <person name="Watters A."/>
            <person name="Wiltshire- Gordon J.D."/>
            <person name="Segata N."/>
            <person name="Bonneau R."/>
            <person name="Littman D.R."/>
        </authorList>
    </citation>
    <scope>NUCLEOTIDE SEQUENCE [LARGE SCALE GENOMIC DNA]</scope>
    <source>
        <strain evidence="13">iAQ1173</strain>
    </source>
</reference>
<dbReference type="GO" id="GO:0005886">
    <property type="term" value="C:plasma membrane"/>
    <property type="evidence" value="ECO:0007669"/>
    <property type="project" value="TreeGrafter"/>
</dbReference>
<keyword evidence="3 6" id="KW-0597">Phosphoprotein</keyword>
<dbReference type="Pfam" id="PF00512">
    <property type="entry name" value="HisKA"/>
    <property type="match status" value="1"/>
</dbReference>
<dbReference type="EMBL" id="VZAD01000013">
    <property type="protein sequence ID" value="MQP10656.1"/>
    <property type="molecule type" value="Genomic_DNA"/>
</dbReference>
<evidence type="ECO:0000256" key="8">
    <source>
        <dbReference type="SAM" id="MobiDB-lite"/>
    </source>
</evidence>
<dbReference type="EC" id="2.7.13.3" evidence="2"/>
<accession>A0A6A7W8E9</accession>
<keyword evidence="7" id="KW-0175">Coiled coil</keyword>
<dbReference type="PRINTS" id="PR00344">
    <property type="entry name" value="BCTRLSENSOR"/>
</dbReference>
<feature type="transmembrane region" description="Helical" evidence="9">
    <location>
        <begin position="30"/>
        <end position="48"/>
    </location>
</feature>
<sequence>MKISCLVFRRQDIFLYFCTMIKNNIPLKVALGYAAVAVVMALAVALVYSNTQSILNIDKASRDYTHKRNMADSLVYSLLDVSNNERSIYMETSGNWEELNHSISEAKVQALKLKALEKDSLQKARMDTLVSLLNLKQVNLKQLRRVLIANNHESFLHEKVSNLSSGKDSVVVHPKTAQTHENKRTTVEVVKTRKGFFRRLADAFKKGATDTIAIHNDVNQTTTDSISTPVDIAGEVAQVLSQIGQEDKQNTQKKEKAVNKEVSDLQKVNAQLAERTSHLLNTIRQSEMQSMQQALGKALNARRSLLWQITLMALLAMTAAVVLLCYIFKDTKKERIYRENLEEANTEIQRIMNQRERLLLTITHDIKAPVASISGFIDLMREHVSDEKGMNYIDNIASSASHLSRLVASLLDYHKLENGLLELHPSSFSPASLIQQCTEGMRMQAEKKNLVLSSSYQDKAAKLQGLAADAAITYQADAFRIRQVLDNLISNAIKYTAKGKVTVTALVKPAPSAGICHLIIKVKDTGMGMTSEECQKVFQAFTRLKDAQGIEGTGLGLSITHELVTLLGGQISLQSEKGTGSTFAITLPIRQNPPSVREASMGEAAEKQPASISAAGTELSSANQQPLANHKILILDDDRLQLQLLQEMLHRKANDDWQIFACQHVTEALTILHNEQPALMLMDIEMPEMNGTEIIRMINHRHMKVIAMTAHNISIKEELTEAGFDDCLFKPFRPEALESLLAPAAREAATEEPAAEETTAEDPAADVSVRERLSSLLIFAGGDKEAEMEIVKTVTAEMETYRESLNKYLPAAEKGKKAQEENTQEAQVELSQEDKQNVVRIAHKLQPIAQMMQAECQQQLQALSPEHIGEQEDKKIRAYIQAVFDDLGNMLGELRNILSE</sequence>
<dbReference type="Gene3D" id="1.10.287.130">
    <property type="match status" value="1"/>
</dbReference>
<evidence type="ECO:0000256" key="5">
    <source>
        <dbReference type="ARBA" id="ARBA00022777"/>
    </source>
</evidence>
<keyword evidence="13" id="KW-1185">Reference proteome</keyword>
<evidence type="ECO:0000256" key="6">
    <source>
        <dbReference type="PROSITE-ProRule" id="PRU00169"/>
    </source>
</evidence>
<dbReference type="InterPro" id="IPR011006">
    <property type="entry name" value="CheY-like_superfamily"/>
</dbReference>
<dbReference type="CDD" id="cd17546">
    <property type="entry name" value="REC_hyHK_CKI1_RcsC-like"/>
    <property type="match status" value="1"/>
</dbReference>
<dbReference type="Proteomes" id="UP000384372">
    <property type="component" value="Unassembled WGS sequence"/>
</dbReference>
<evidence type="ECO:0000259" key="11">
    <source>
        <dbReference type="PROSITE" id="PS50110"/>
    </source>
</evidence>
<comment type="catalytic activity">
    <reaction evidence="1">
        <text>ATP + protein L-histidine = ADP + protein N-phospho-L-histidine.</text>
        <dbReference type="EC" id="2.7.13.3"/>
    </reaction>
</comment>
<evidence type="ECO:0000256" key="7">
    <source>
        <dbReference type="SAM" id="Coils"/>
    </source>
</evidence>
<dbReference type="InterPro" id="IPR036890">
    <property type="entry name" value="HATPase_C_sf"/>
</dbReference>
<dbReference type="Pfam" id="PF02518">
    <property type="entry name" value="HATPase_c"/>
    <property type="match status" value="1"/>
</dbReference>
<keyword evidence="9" id="KW-0812">Transmembrane</keyword>
<dbReference type="InterPro" id="IPR001789">
    <property type="entry name" value="Sig_transdc_resp-reg_receiver"/>
</dbReference>
<protein>
    <recommendedName>
        <fullName evidence="2">histidine kinase</fullName>
        <ecNumber evidence="2">2.7.13.3</ecNumber>
    </recommendedName>
</protein>
<evidence type="ECO:0000256" key="3">
    <source>
        <dbReference type="ARBA" id="ARBA00022553"/>
    </source>
</evidence>
<comment type="caution">
    <text evidence="12">The sequence shown here is derived from an EMBL/GenBank/DDBJ whole genome shotgun (WGS) entry which is preliminary data.</text>
</comment>
<keyword evidence="5" id="KW-0418">Kinase</keyword>
<feature type="domain" description="Response regulatory" evidence="11">
    <location>
        <begin position="631"/>
        <end position="745"/>
    </location>
</feature>
<dbReference type="AlphaFoldDB" id="A0A6A7W8E9"/>
<dbReference type="Gene3D" id="3.30.565.10">
    <property type="entry name" value="Histidine kinase-like ATPase, C-terminal domain"/>
    <property type="match status" value="1"/>
</dbReference>
<evidence type="ECO:0000256" key="9">
    <source>
        <dbReference type="SAM" id="Phobius"/>
    </source>
</evidence>
<dbReference type="InterPro" id="IPR036641">
    <property type="entry name" value="HPT_dom_sf"/>
</dbReference>
<dbReference type="SUPFAM" id="SSF47226">
    <property type="entry name" value="Histidine-containing phosphotransfer domain, HPT domain"/>
    <property type="match status" value="1"/>
</dbReference>
<dbReference type="SMART" id="SM00388">
    <property type="entry name" value="HisKA"/>
    <property type="match status" value="1"/>
</dbReference>
<dbReference type="InterPro" id="IPR003661">
    <property type="entry name" value="HisK_dim/P_dom"/>
</dbReference>